<comment type="caution">
    <text evidence="2">The sequence shown here is derived from an EMBL/GenBank/DDBJ whole genome shotgun (WGS) entry which is preliminary data.</text>
</comment>
<reference evidence="2 3" key="1">
    <citation type="submission" date="2019-02" db="EMBL/GenBank/DDBJ databases">
        <title>Peptostreptococcaceae bacterium ZHW00191 nov., a new bacterium isolated from the human gut.</title>
        <authorList>
            <person name="Zhou H.-W."/>
            <person name="Chen X.-J."/>
        </authorList>
    </citation>
    <scope>NUCLEOTIDE SEQUENCE [LARGE SCALE GENOMIC DNA]</scope>
    <source>
        <strain evidence="2 3">ZHW00191</strain>
    </source>
</reference>
<dbReference type="Proteomes" id="UP000317863">
    <property type="component" value="Unassembled WGS sequence"/>
</dbReference>
<dbReference type="InterPro" id="IPR050243">
    <property type="entry name" value="PHP_phosphatase"/>
</dbReference>
<dbReference type="OrthoDB" id="9808747at2"/>
<dbReference type="AlphaFoldDB" id="A0A544QTP7"/>
<dbReference type="InterPro" id="IPR004013">
    <property type="entry name" value="PHP_dom"/>
</dbReference>
<dbReference type="SMART" id="SM00481">
    <property type="entry name" value="POLIIIAc"/>
    <property type="match status" value="1"/>
</dbReference>
<evidence type="ECO:0000259" key="1">
    <source>
        <dbReference type="SMART" id="SM00481"/>
    </source>
</evidence>
<dbReference type="GO" id="GO:0008270">
    <property type="term" value="F:zinc ion binding"/>
    <property type="evidence" value="ECO:0007669"/>
    <property type="project" value="TreeGrafter"/>
</dbReference>
<accession>A0A544QTP7</accession>
<dbReference type="EMBL" id="SGJB01000017">
    <property type="protein sequence ID" value="TQQ84060.1"/>
    <property type="molecule type" value="Genomic_DNA"/>
</dbReference>
<dbReference type="GO" id="GO:0005829">
    <property type="term" value="C:cytosol"/>
    <property type="evidence" value="ECO:0007669"/>
    <property type="project" value="TreeGrafter"/>
</dbReference>
<keyword evidence="3" id="KW-1185">Reference proteome</keyword>
<feature type="domain" description="Polymerase/histidinol phosphatase N-terminal" evidence="1">
    <location>
        <begin position="5"/>
        <end position="91"/>
    </location>
</feature>
<dbReference type="InterPro" id="IPR003141">
    <property type="entry name" value="Pol/His_phosphatase_N"/>
</dbReference>
<protein>
    <submittedName>
        <fullName evidence="2">PHP domain-containing protein</fullName>
    </submittedName>
</protein>
<evidence type="ECO:0000313" key="3">
    <source>
        <dbReference type="Proteomes" id="UP000317863"/>
    </source>
</evidence>
<dbReference type="GO" id="GO:0042578">
    <property type="term" value="F:phosphoric ester hydrolase activity"/>
    <property type="evidence" value="ECO:0007669"/>
    <property type="project" value="TreeGrafter"/>
</dbReference>
<sequence length="245" mass="27961">MRIIADYHTHTIYSNGKNQRVRHAEGTMEENVQEAIKKGLKTIGISDHGYRHFLYGINRDDVSRMREEVDSLKEKYKDIEILLGIECNILDDKGNIDMDDGIRDKFDYVMAGYHFASIPTSIRGFINHASNYALNTERAKRYNTNALVNAIKNNDIFIITHPGDKGDVYIEEVAKAAKERNVMLEINNSHARLNEEQLRKIDSIGNRFVIGSDAHKPFMVGNFSNAFETIKKSGIDIKRIANVIE</sequence>
<dbReference type="Pfam" id="PF02811">
    <property type="entry name" value="PHP"/>
    <property type="match status" value="1"/>
</dbReference>
<evidence type="ECO:0000313" key="2">
    <source>
        <dbReference type="EMBL" id="TQQ84060.1"/>
    </source>
</evidence>
<organism evidence="2 3">
    <name type="scientific">Peptacetobacter hominis</name>
    <dbReference type="NCBI Taxonomy" id="2743610"/>
    <lineage>
        <taxon>Bacteria</taxon>
        <taxon>Bacillati</taxon>
        <taxon>Bacillota</taxon>
        <taxon>Clostridia</taxon>
        <taxon>Peptostreptococcales</taxon>
        <taxon>Peptostreptococcaceae</taxon>
        <taxon>Peptacetobacter</taxon>
    </lineage>
</organism>
<gene>
    <name evidence="2" type="ORF">EXD82_08640</name>
</gene>
<dbReference type="RefSeq" id="WP_142536514.1">
    <property type="nucleotide sequence ID" value="NZ_SGJB01000017.1"/>
</dbReference>
<dbReference type="InterPro" id="IPR016195">
    <property type="entry name" value="Pol/histidinol_Pase-like"/>
</dbReference>
<dbReference type="Gene3D" id="3.20.20.140">
    <property type="entry name" value="Metal-dependent hydrolases"/>
    <property type="match status" value="1"/>
</dbReference>
<name>A0A544QTP7_9FIRM</name>
<proteinExistence type="predicted"/>
<dbReference type="SUPFAM" id="SSF89550">
    <property type="entry name" value="PHP domain-like"/>
    <property type="match status" value="1"/>
</dbReference>
<dbReference type="PANTHER" id="PTHR36928:SF1">
    <property type="entry name" value="PHOSPHATASE YCDX-RELATED"/>
    <property type="match status" value="1"/>
</dbReference>
<dbReference type="PANTHER" id="PTHR36928">
    <property type="entry name" value="PHOSPHATASE YCDX-RELATED"/>
    <property type="match status" value="1"/>
</dbReference>